<proteinExistence type="predicted"/>
<reference evidence="3 4" key="1">
    <citation type="journal article" date="2016" name="Nat. Microbiol.">
        <title>The Mouse Intestinal Bacterial Collection (miBC) provides host-specific insight into cultured diversity and functional potential of the gut microbiota.</title>
        <authorList>
            <person name="Lagkouvardos I."/>
            <person name="Pukall R."/>
            <person name="Abt B."/>
            <person name="Foesel B.U."/>
            <person name="Meier-Kolthoff J.P."/>
            <person name="Kumar N."/>
            <person name="Bresciani A."/>
            <person name="Martinez I."/>
            <person name="Just S."/>
            <person name="Ziegler C."/>
            <person name="Brugiroux S."/>
            <person name="Garzetti D."/>
            <person name="Wenning M."/>
            <person name="Bui T.P."/>
            <person name="Wang J."/>
            <person name="Hugenholtz F."/>
            <person name="Plugge C.M."/>
            <person name="Peterson D.A."/>
            <person name="Hornef M.W."/>
            <person name="Baines J.F."/>
            <person name="Smidt H."/>
            <person name="Walter J."/>
            <person name="Kristiansen K."/>
            <person name="Nielsen H.B."/>
            <person name="Haller D."/>
            <person name="Overmann J."/>
            <person name="Stecher B."/>
            <person name="Clavel T."/>
        </authorList>
    </citation>
    <scope>NUCLEOTIDE SEQUENCE [LARGE SCALE GENOMIC DNA]</scope>
    <source>
        <strain evidence="3 4">DSM 28560</strain>
    </source>
</reference>
<dbReference type="Gene3D" id="2.160.20.110">
    <property type="match status" value="1"/>
</dbReference>
<dbReference type="AlphaFoldDB" id="A0A4R4F9F2"/>
<comment type="subcellular location">
    <subcellularLocation>
        <location evidence="1">Cell envelope</location>
    </subcellularLocation>
</comment>
<gene>
    <name evidence="3" type="ORF">E1963_17540</name>
</gene>
<feature type="non-terminal residue" evidence="3">
    <location>
        <position position="524"/>
    </location>
</feature>
<dbReference type="Gene3D" id="2.60.40.4270">
    <property type="entry name" value="Listeria-Bacteroides repeat domain"/>
    <property type="match status" value="1"/>
</dbReference>
<evidence type="ECO:0000313" key="4">
    <source>
        <dbReference type="Proteomes" id="UP000295710"/>
    </source>
</evidence>
<accession>A0A4R4F9F2</accession>
<dbReference type="GO" id="GO:0030313">
    <property type="term" value="C:cell envelope"/>
    <property type="evidence" value="ECO:0007669"/>
    <property type="project" value="UniProtKB-SubCell"/>
</dbReference>
<evidence type="ECO:0000256" key="2">
    <source>
        <dbReference type="SAM" id="SignalP"/>
    </source>
</evidence>
<dbReference type="Gene3D" id="3.10.430.110">
    <property type="match status" value="1"/>
</dbReference>
<dbReference type="InterPro" id="IPR042229">
    <property type="entry name" value="Listeria/Bacterioides_rpt_sf"/>
</dbReference>
<organism evidence="3 4">
    <name type="scientific">Extibacter muris</name>
    <dbReference type="NCBI Taxonomy" id="1796622"/>
    <lineage>
        <taxon>Bacteria</taxon>
        <taxon>Bacillati</taxon>
        <taxon>Bacillota</taxon>
        <taxon>Clostridia</taxon>
        <taxon>Lachnospirales</taxon>
        <taxon>Lachnospiraceae</taxon>
        <taxon>Extibacter</taxon>
    </lineage>
</organism>
<dbReference type="InterPro" id="IPR013378">
    <property type="entry name" value="InlB-like_B-rpt"/>
</dbReference>
<evidence type="ECO:0008006" key="5">
    <source>
        <dbReference type="Google" id="ProtNLM"/>
    </source>
</evidence>
<feature type="chain" id="PRO_5039576194" description="GLUG domain-containing protein" evidence="2">
    <location>
        <begin position="28"/>
        <end position="524"/>
    </location>
</feature>
<evidence type="ECO:0000313" key="3">
    <source>
        <dbReference type="EMBL" id="TDA20304.1"/>
    </source>
</evidence>
<dbReference type="EMBL" id="SMMX01000024">
    <property type="protein sequence ID" value="TDA20304.1"/>
    <property type="molecule type" value="Genomic_DNA"/>
</dbReference>
<sequence length="524" mass="56047">MKSKKLKSILACTLILCMVFGIQSNLAFVFAQENEEAIEFSNATAPYSGTYLISTKESLVALSIAVNSGNTMKNIKFQLQNDIILNNGQFSAEENNLYYTPDKSYTAYPVDIQNATYMENEQLMTFIPIGFQAKSDSSLWENNGFAGEFYGNGYEIKGIFINDNSGDSEAHYKGLFGALLDGGVVSNLSVSGCVYSTGSNTGGIVGKSSGLIEHCRFSGVVMGAYNVGGIVGESNTESTITNCMNMAHISGGSTGTAGGNWGGIAGCANGKAIQNCINHGNVTSNTFANVGGVIGVGSASITTCINWGSITGPTNSKTTGGIAGSGRKNNADNNFICITTSEELEKYAGIPALNNFSCGAVLYLNGGSFYENIVVTSDTLAIPIKKGYVFGGWYENADFSGTSVENIEKGNIYYAKWNEKASTSISFKDGLDLNKIYDENAVSLSENDYTVTEGAGKITFIYQTKEDNEWKNIDTAPINAGTYQVKAIVEENDTYKSTETDWKEFTISKAMPTYEVPTNLTAIV</sequence>
<evidence type="ECO:0000256" key="1">
    <source>
        <dbReference type="ARBA" id="ARBA00004196"/>
    </source>
</evidence>
<keyword evidence="2" id="KW-0732">Signal</keyword>
<name>A0A4R4F9F2_9FIRM</name>
<comment type="caution">
    <text evidence="3">The sequence shown here is derived from an EMBL/GenBank/DDBJ whole genome shotgun (WGS) entry which is preliminary data.</text>
</comment>
<keyword evidence="4" id="KW-1185">Reference proteome</keyword>
<protein>
    <recommendedName>
        <fullName evidence="5">GLUG domain-containing protein</fullName>
    </recommendedName>
</protein>
<dbReference type="Proteomes" id="UP000295710">
    <property type="component" value="Unassembled WGS sequence"/>
</dbReference>
<dbReference type="NCBIfam" id="TIGR02543">
    <property type="entry name" value="List_Bact_rpt"/>
    <property type="match status" value="1"/>
</dbReference>
<feature type="signal peptide" evidence="2">
    <location>
        <begin position="1"/>
        <end position="27"/>
    </location>
</feature>